<evidence type="ECO:0000313" key="3">
    <source>
        <dbReference type="Proteomes" id="UP000007797"/>
    </source>
</evidence>
<dbReference type="GO" id="GO:0051170">
    <property type="term" value="P:import into nucleus"/>
    <property type="evidence" value="ECO:0007669"/>
    <property type="project" value="TreeGrafter"/>
</dbReference>
<dbReference type="RefSeq" id="XP_004355219.1">
    <property type="nucleotide sequence ID" value="XM_004355167.1"/>
</dbReference>
<dbReference type="Proteomes" id="UP000007797">
    <property type="component" value="Unassembled WGS sequence"/>
</dbReference>
<evidence type="ECO:0000313" key="2">
    <source>
        <dbReference type="EMBL" id="EGG16745.1"/>
    </source>
</evidence>
<dbReference type="Pfam" id="PF13460">
    <property type="entry name" value="NAD_binding_10"/>
    <property type="match status" value="1"/>
</dbReference>
<dbReference type="SUPFAM" id="SSF51735">
    <property type="entry name" value="NAD(P)-binding Rossmann-fold domains"/>
    <property type="match status" value="1"/>
</dbReference>
<feature type="domain" description="NAD(P)-binding" evidence="1">
    <location>
        <begin position="8"/>
        <end position="162"/>
    </location>
</feature>
<dbReference type="PANTHER" id="PTHR14097:SF7">
    <property type="entry name" value="OXIDOREDUCTASE HTATIP2"/>
    <property type="match status" value="1"/>
</dbReference>
<dbReference type="STRING" id="1054147.F4Q2W9"/>
<keyword evidence="3" id="KW-1185">Reference proteome</keyword>
<dbReference type="AlphaFoldDB" id="F4Q2W9"/>
<organism evidence="2 3">
    <name type="scientific">Cavenderia fasciculata</name>
    <name type="common">Slime mold</name>
    <name type="synonym">Dictyostelium fasciculatum</name>
    <dbReference type="NCBI Taxonomy" id="261658"/>
    <lineage>
        <taxon>Eukaryota</taxon>
        <taxon>Amoebozoa</taxon>
        <taxon>Evosea</taxon>
        <taxon>Eumycetozoa</taxon>
        <taxon>Dictyostelia</taxon>
        <taxon>Acytosteliales</taxon>
        <taxon>Cavenderiaceae</taxon>
        <taxon>Cavenderia</taxon>
    </lineage>
</organism>
<evidence type="ECO:0000259" key="1">
    <source>
        <dbReference type="Pfam" id="PF13460"/>
    </source>
</evidence>
<name>F4Q2W9_CACFS</name>
<dbReference type="GeneID" id="14869022"/>
<reference evidence="3" key="1">
    <citation type="journal article" date="2011" name="Genome Res.">
        <title>Phylogeny-wide analysis of social amoeba genomes highlights ancient origins for complex intercellular communication.</title>
        <authorList>
            <person name="Heidel A.J."/>
            <person name="Lawal H.M."/>
            <person name="Felder M."/>
            <person name="Schilde C."/>
            <person name="Helps N.R."/>
            <person name="Tunggal B."/>
            <person name="Rivero F."/>
            <person name="John U."/>
            <person name="Schleicher M."/>
            <person name="Eichinger L."/>
            <person name="Platzer M."/>
            <person name="Noegel A.A."/>
            <person name="Schaap P."/>
            <person name="Gloeckner G."/>
        </authorList>
    </citation>
    <scope>NUCLEOTIDE SEQUENCE [LARGE SCALE GENOMIC DNA]</scope>
    <source>
        <strain evidence="3">SH3</strain>
    </source>
</reference>
<dbReference type="InterPro" id="IPR016040">
    <property type="entry name" value="NAD(P)-bd_dom"/>
</dbReference>
<dbReference type="GO" id="GO:0005737">
    <property type="term" value="C:cytoplasm"/>
    <property type="evidence" value="ECO:0007669"/>
    <property type="project" value="TreeGrafter"/>
</dbReference>
<dbReference type="Gene3D" id="3.40.50.720">
    <property type="entry name" value="NAD(P)-binding Rossmann-like Domain"/>
    <property type="match status" value="1"/>
</dbReference>
<dbReference type="EMBL" id="GL883021">
    <property type="protein sequence ID" value="EGG16745.1"/>
    <property type="molecule type" value="Genomic_DNA"/>
</dbReference>
<sequence>MSRAIVIGGTGATGKELIKELIKSSKISHITSLVRKKDESVESDKLEQVVIDFEKMSDHQECFNGCNVGFCCLGTTAKIAGSNANFEHIELGYSSQFSKMAKQGNVESMHVLTSIGTNANSWFTYPRVKGQIEEAMKNDKFNHCSAYRPGLLDRGKTDRIFEKILLPLLPSIPVNTVAKGMLSNYLSEFENPPPIHSFKVFGHRDLFNLAKQL</sequence>
<dbReference type="KEGG" id="dfa:DFA_07723"/>
<protein>
    <recommendedName>
        <fullName evidence="1">NAD(P)-binding domain-containing protein</fullName>
    </recommendedName>
</protein>
<gene>
    <name evidence="2" type="ORF">DFA_07723</name>
</gene>
<dbReference type="PANTHER" id="PTHR14097">
    <property type="entry name" value="OXIDOREDUCTASE HTATIP2"/>
    <property type="match status" value="1"/>
</dbReference>
<dbReference type="OrthoDB" id="430436at2759"/>
<dbReference type="InterPro" id="IPR036291">
    <property type="entry name" value="NAD(P)-bd_dom_sf"/>
</dbReference>
<dbReference type="OMA" id="WSIHASK"/>
<accession>F4Q2W9</accession>
<proteinExistence type="predicted"/>